<name>A0AAV7YH79_9EUKA</name>
<feature type="domain" description="BTB" evidence="1">
    <location>
        <begin position="492"/>
        <end position="572"/>
    </location>
</feature>
<dbReference type="InterPro" id="IPR051553">
    <property type="entry name" value="Ran_GTPase-activating"/>
</dbReference>
<dbReference type="InterPro" id="IPR000408">
    <property type="entry name" value="Reg_chr_condens"/>
</dbReference>
<dbReference type="PANTHER" id="PTHR45982:SF1">
    <property type="entry name" value="REGULATOR OF CHROMOSOME CONDENSATION"/>
    <property type="match status" value="1"/>
</dbReference>
<dbReference type="SUPFAM" id="SSF54695">
    <property type="entry name" value="POZ domain"/>
    <property type="match status" value="1"/>
</dbReference>
<dbReference type="EMBL" id="JANTQA010000057">
    <property type="protein sequence ID" value="KAJ3429211.1"/>
    <property type="molecule type" value="Genomic_DNA"/>
</dbReference>
<evidence type="ECO:0000259" key="1">
    <source>
        <dbReference type="PROSITE" id="PS50097"/>
    </source>
</evidence>
<dbReference type="PANTHER" id="PTHR45982">
    <property type="entry name" value="REGULATOR OF CHROMOSOME CONDENSATION"/>
    <property type="match status" value="1"/>
</dbReference>
<accession>A0AAV7YH79</accession>
<dbReference type="CDD" id="cd18186">
    <property type="entry name" value="BTB_POZ_ZBTB_KLHL-like"/>
    <property type="match status" value="1"/>
</dbReference>
<organism evidence="2 3">
    <name type="scientific">Anaeramoeba flamelloides</name>
    <dbReference type="NCBI Taxonomy" id="1746091"/>
    <lineage>
        <taxon>Eukaryota</taxon>
        <taxon>Metamonada</taxon>
        <taxon>Anaeramoebidae</taxon>
        <taxon>Anaeramoeba</taxon>
    </lineage>
</organism>
<sequence length="624" mass="72845">MIKRQIYVSGNPNDLSFLVDPNQSNLPHFSLVTKIKGIHQIKKIVIGSCWKEPNLLVWKTKSLLELYQKDKPTKQFTIENDSIKEVQSGFSNYLILTKSGKVYSLADSKNCIRNEIPFTDPKKSTFNELRPVIFSNEKENSRKVKSIAMTGWRNYYLFEDGTLYGNGLNNGGLGDGTNTESKNPPVFIFSKVSRAFGGVQASNMFFITEENELYVCGDNQGGGLGTGNRDQISTPKQVTNFEFEVSDVLDIYVYPYQSLLITKEGEVYTCGPGRFNGLGEEKYYFTRMEQFKDKKVIKINGGDPTILLLTSENELYGCNFDIDKHPTDEHKNHTFWDKPLKINLPFFNQKFSTRSTENNFEIQCGTKTIFIYPKYKNSLYRDFENLFKSQKYFDSQIIIKNKKNLEEVKIPVHKLILELRTNLKLNEILNIITKKEFSKKEIDIFLKWVYLDEYSNAKTIEKIFNSLNLHFPPPKNSLKKDLLKLFHSEKLKDFAIAVKKKNNNKEGNIFFENIPIHKLILLTRSGLFRDMFENLNEKEKEIQKIRDYTGKSSESLKILFKYFYTNRIELMYTQGYNMDLIYDELEDAVDYYQLNECSDLLEQLKRLKRKKVKNKISRITLQKY</sequence>
<dbReference type="Proteomes" id="UP001146793">
    <property type="component" value="Unassembled WGS sequence"/>
</dbReference>
<dbReference type="Pfam" id="PF00415">
    <property type="entry name" value="RCC1"/>
    <property type="match status" value="1"/>
</dbReference>
<dbReference type="AlphaFoldDB" id="A0AAV7YH79"/>
<dbReference type="Gene3D" id="3.30.710.10">
    <property type="entry name" value="Potassium Channel Kv1.1, Chain A"/>
    <property type="match status" value="2"/>
</dbReference>
<dbReference type="PROSITE" id="PS50097">
    <property type="entry name" value="BTB"/>
    <property type="match status" value="1"/>
</dbReference>
<evidence type="ECO:0000313" key="2">
    <source>
        <dbReference type="EMBL" id="KAJ3429211.1"/>
    </source>
</evidence>
<dbReference type="Gene3D" id="2.130.10.30">
    <property type="entry name" value="Regulator of chromosome condensation 1/beta-lactamase-inhibitor protein II"/>
    <property type="match status" value="1"/>
</dbReference>
<reference evidence="2" key="1">
    <citation type="submission" date="2022-08" db="EMBL/GenBank/DDBJ databases">
        <title>Novel sulphate-reducing endosymbionts in the free-living metamonad Anaeramoeba.</title>
        <authorList>
            <person name="Jerlstrom-Hultqvist J."/>
            <person name="Cepicka I."/>
            <person name="Gallot-Lavallee L."/>
            <person name="Salas-Leiva D."/>
            <person name="Curtis B.A."/>
            <person name="Zahonova K."/>
            <person name="Pipaliya S."/>
            <person name="Dacks J."/>
            <person name="Roger A.J."/>
        </authorList>
    </citation>
    <scope>NUCLEOTIDE SEQUENCE</scope>
    <source>
        <strain evidence="2">Busselton2</strain>
    </source>
</reference>
<dbReference type="Pfam" id="PF00651">
    <property type="entry name" value="BTB"/>
    <property type="match status" value="1"/>
</dbReference>
<dbReference type="InterPro" id="IPR011333">
    <property type="entry name" value="SKP1/BTB/POZ_sf"/>
</dbReference>
<proteinExistence type="predicted"/>
<protein>
    <submittedName>
        <fullName evidence="2">Btb/poz domain-containing protein</fullName>
    </submittedName>
</protein>
<dbReference type="InterPro" id="IPR009091">
    <property type="entry name" value="RCC1/BLIP-II"/>
</dbReference>
<dbReference type="SUPFAM" id="SSF50985">
    <property type="entry name" value="RCC1/BLIP-II"/>
    <property type="match status" value="1"/>
</dbReference>
<evidence type="ECO:0000313" key="3">
    <source>
        <dbReference type="Proteomes" id="UP001146793"/>
    </source>
</evidence>
<dbReference type="InterPro" id="IPR000210">
    <property type="entry name" value="BTB/POZ_dom"/>
</dbReference>
<gene>
    <name evidence="2" type="ORF">M0812_24554</name>
</gene>
<comment type="caution">
    <text evidence="2">The sequence shown here is derived from an EMBL/GenBank/DDBJ whole genome shotgun (WGS) entry which is preliminary data.</text>
</comment>